<gene>
    <name evidence="3" type="ORF">I4Q42_17230</name>
</gene>
<evidence type="ECO:0000313" key="3">
    <source>
        <dbReference type="EMBL" id="MBI1685416.1"/>
    </source>
</evidence>
<keyword evidence="2" id="KW-1133">Transmembrane helix</keyword>
<protein>
    <submittedName>
        <fullName evidence="3">Uncharacterized protein</fullName>
    </submittedName>
</protein>
<keyword evidence="4" id="KW-1185">Reference proteome</keyword>
<reference evidence="3 4" key="1">
    <citation type="submission" date="2020-11" db="EMBL/GenBank/DDBJ databases">
        <title>genome sequence of strain KACC 18849.</title>
        <authorList>
            <person name="Gao J."/>
            <person name="Zhang X."/>
        </authorList>
    </citation>
    <scope>NUCLEOTIDE SEQUENCE [LARGE SCALE GENOMIC DNA]</scope>
    <source>
        <strain evidence="3 4">KACC 18849</strain>
    </source>
</reference>
<sequence length="66" mass="7675">MDWENWFPIVFFPLKIIVLGVGMFFSIKWHHDQAKKDKQKEADRRARMDGAPEAGVKTTLTVDQAQ</sequence>
<accession>A0ABS0T114</accession>
<feature type="region of interest" description="Disordered" evidence="1">
    <location>
        <begin position="33"/>
        <end position="66"/>
    </location>
</feature>
<evidence type="ECO:0000256" key="1">
    <source>
        <dbReference type="SAM" id="MobiDB-lite"/>
    </source>
</evidence>
<feature type="compositionally biased region" description="Basic and acidic residues" evidence="1">
    <location>
        <begin position="33"/>
        <end position="50"/>
    </location>
</feature>
<organism evidence="3 4">
    <name type="scientific">Caulobacter hibisci</name>
    <dbReference type="NCBI Taxonomy" id="2035993"/>
    <lineage>
        <taxon>Bacteria</taxon>
        <taxon>Pseudomonadati</taxon>
        <taxon>Pseudomonadota</taxon>
        <taxon>Alphaproteobacteria</taxon>
        <taxon>Caulobacterales</taxon>
        <taxon>Caulobacteraceae</taxon>
        <taxon>Caulobacter</taxon>
    </lineage>
</organism>
<keyword evidence="2" id="KW-0472">Membrane</keyword>
<dbReference type="Proteomes" id="UP000639859">
    <property type="component" value="Unassembled WGS sequence"/>
</dbReference>
<feature type="transmembrane region" description="Helical" evidence="2">
    <location>
        <begin position="6"/>
        <end position="27"/>
    </location>
</feature>
<comment type="caution">
    <text evidence="3">The sequence shown here is derived from an EMBL/GenBank/DDBJ whole genome shotgun (WGS) entry which is preliminary data.</text>
</comment>
<name>A0ABS0T114_9CAUL</name>
<evidence type="ECO:0000313" key="4">
    <source>
        <dbReference type="Proteomes" id="UP000639859"/>
    </source>
</evidence>
<dbReference type="RefSeq" id="WP_198577330.1">
    <property type="nucleotide sequence ID" value="NZ_JADWOX010000013.1"/>
</dbReference>
<proteinExistence type="predicted"/>
<evidence type="ECO:0000256" key="2">
    <source>
        <dbReference type="SAM" id="Phobius"/>
    </source>
</evidence>
<keyword evidence="2" id="KW-0812">Transmembrane</keyword>
<dbReference type="EMBL" id="JADWOX010000013">
    <property type="protein sequence ID" value="MBI1685416.1"/>
    <property type="molecule type" value="Genomic_DNA"/>
</dbReference>